<feature type="domain" description="DUF2345" evidence="3">
    <location>
        <begin position="772"/>
        <end position="927"/>
    </location>
</feature>
<reference evidence="5 6" key="1">
    <citation type="submission" date="2019-12" db="EMBL/GenBank/DDBJ databases">
        <title>Novel species isolated from a subtropical stream in China.</title>
        <authorList>
            <person name="Lu H."/>
        </authorList>
    </citation>
    <scope>NUCLEOTIDE SEQUENCE [LARGE SCALE GENOMIC DNA]</scope>
    <source>
        <strain evidence="5 6">FT134W</strain>
    </source>
</reference>
<organism evidence="5 6">
    <name type="scientific">Duganella margarita</name>
    <dbReference type="NCBI Taxonomy" id="2692170"/>
    <lineage>
        <taxon>Bacteria</taxon>
        <taxon>Pseudomonadati</taxon>
        <taxon>Pseudomonadota</taxon>
        <taxon>Betaproteobacteria</taxon>
        <taxon>Burkholderiales</taxon>
        <taxon>Oxalobacteraceae</taxon>
        <taxon>Telluria group</taxon>
        <taxon>Duganella</taxon>
    </lineage>
</organism>
<dbReference type="RefSeq" id="WP_161050668.1">
    <property type="nucleotide sequence ID" value="NZ_WWCR01000014.1"/>
</dbReference>
<evidence type="ECO:0000259" key="2">
    <source>
        <dbReference type="Pfam" id="PF04717"/>
    </source>
</evidence>
<protein>
    <submittedName>
        <fullName evidence="5">Type VI secretion system tip protein VgrG</fullName>
    </submittedName>
</protein>
<dbReference type="NCBIfam" id="TIGR03361">
    <property type="entry name" value="VI_Rhs_Vgr"/>
    <property type="match status" value="1"/>
</dbReference>
<dbReference type="SUPFAM" id="SSF69279">
    <property type="entry name" value="Phage tail proteins"/>
    <property type="match status" value="2"/>
</dbReference>
<dbReference type="NCBIfam" id="TIGR01646">
    <property type="entry name" value="vgr_GE"/>
    <property type="match status" value="1"/>
</dbReference>
<dbReference type="SUPFAM" id="SSF69255">
    <property type="entry name" value="gp5 N-terminal domain-like"/>
    <property type="match status" value="1"/>
</dbReference>
<evidence type="ECO:0000259" key="3">
    <source>
        <dbReference type="Pfam" id="PF10106"/>
    </source>
</evidence>
<proteinExistence type="inferred from homology"/>
<accession>A0A7X4KHF1</accession>
<dbReference type="Gene3D" id="4.10.220.110">
    <property type="match status" value="1"/>
</dbReference>
<dbReference type="Pfam" id="PF04717">
    <property type="entry name" value="Phage_base_V"/>
    <property type="match status" value="1"/>
</dbReference>
<name>A0A7X4KHF1_9BURK</name>
<dbReference type="Gene3D" id="2.30.110.50">
    <property type="match status" value="1"/>
</dbReference>
<dbReference type="Proteomes" id="UP000469734">
    <property type="component" value="Unassembled WGS sequence"/>
</dbReference>
<dbReference type="Pfam" id="PF05954">
    <property type="entry name" value="Phage_GPD"/>
    <property type="match status" value="1"/>
</dbReference>
<sequence>MTGASSRLPLLETITTALAQFSSATRLYALKLENDDTDLGSGGLLVEAFCADDVVQGTGGRDIIVLSTNAHVELASLLGKPASLEVSLADGSRTTFSGDITQAAMLGSEGGLARFRLRLTPWLWRLSQVRNSRVWQDKTVIEIVESVFEGYQPLAQWRWSEEVDSFLASVPARSYCCQYRESDYDFVLRLLTEEGLTWRFEETEDGLCMMLFADSSQLSAVPEDASSEAGGGIRFHGVRAGEQQDTIQALQARRSLSATLTSLLSYDYKAKKAVSASAPAMQQYEKLPALESFDVPGQYAYADSGLAQHYAELQMQAREARSQLWRGRSTVRTLAAGRRVNVTQGPLASAKGAAVPAYTVLRVSSVGVNNLPTPAQHGLAELFGPIPELLEELAPQRDDEFALVIEQARSTGYANSFEAVAADVIWRPQLPDSDGHNHPKPTASGAQSAIVIGADGQDQPAGADELHCDALGRVRIRYHWQDSGDATCWVRVAQRSAGGGMGSQFLPRVGQEVLVQFIENDIDRPIILGALYNGQGEGGVAPTPAGRAAGDSQAALFNPASDHAPSAQGNLAAGNSPLWHGASADTAGHGNAAAQWGVRSKEFGGSGYSQLLFDDTDAQGRVQLRSTHAASELTLGHLIHSADNYRGSLRGQGAELRTDAYGAVRAAGGLLVTSYAISHSASERDPMGDNTAGIALLKQAVQLNQTFNDAAKTHETVTLASHIGAAKAGACLLDDKEPPLKALLTAVSGMVGNASLDAARADAGERNTTPGDDKLPHASSSVIAVSGKAGLSVTAGQAMQLSNGETISLMSGGDSQFVSGGQLRMQTLQAIGVLGGAVKAGEDNVGVQMIAAKDAIDIQAQTDVLKVQARDEVTLVSASAFVDWAAAKSISLSTAGGANITIAGGNITVQCPGKITVHAGTKNFGGPEKLDYPLPALPTSVCKACLLAALRAGSPFMAPSAG</sequence>
<dbReference type="Pfam" id="PF10106">
    <property type="entry name" value="DUF2345"/>
    <property type="match status" value="1"/>
</dbReference>
<dbReference type="InterPro" id="IPR037026">
    <property type="entry name" value="Vgr_OB-fold_dom_sf"/>
</dbReference>
<dbReference type="InterPro" id="IPR017847">
    <property type="entry name" value="T6SS_RhsGE_Vgr_subset"/>
</dbReference>
<evidence type="ECO:0000256" key="1">
    <source>
        <dbReference type="ARBA" id="ARBA00005558"/>
    </source>
</evidence>
<feature type="domain" description="Gp5/Type VI secretion system Vgr protein OB-fold" evidence="2">
    <location>
        <begin position="469"/>
        <end position="532"/>
    </location>
</feature>
<comment type="caution">
    <text evidence="5">The sequence shown here is derived from an EMBL/GenBank/DDBJ whole genome shotgun (WGS) entry which is preliminary data.</text>
</comment>
<dbReference type="InterPro" id="IPR006533">
    <property type="entry name" value="T6SS_Vgr_RhsGE"/>
</dbReference>
<dbReference type="EMBL" id="WWCR01000014">
    <property type="protein sequence ID" value="MYM73524.1"/>
    <property type="molecule type" value="Genomic_DNA"/>
</dbReference>
<dbReference type="InterPro" id="IPR028244">
    <property type="entry name" value="T6SS_Rhs_Vgr_dom"/>
</dbReference>
<dbReference type="Gene3D" id="3.55.50.10">
    <property type="entry name" value="Baseplate protein-like domains"/>
    <property type="match status" value="1"/>
</dbReference>
<dbReference type="AlphaFoldDB" id="A0A7X4KHF1"/>
<evidence type="ECO:0000259" key="4">
    <source>
        <dbReference type="Pfam" id="PF13296"/>
    </source>
</evidence>
<gene>
    <name evidence="5" type="primary">tssI</name>
    <name evidence="5" type="ORF">GTP56_15130</name>
</gene>
<comment type="similarity">
    <text evidence="1">Belongs to the VgrG protein family.</text>
</comment>
<feature type="domain" description="Putative type VI secretion system Rhs element associated Vgr" evidence="4">
    <location>
        <begin position="601"/>
        <end position="711"/>
    </location>
</feature>
<dbReference type="InterPro" id="IPR006531">
    <property type="entry name" value="Gp5/Vgr_OB"/>
</dbReference>
<dbReference type="Gene3D" id="2.40.50.230">
    <property type="entry name" value="Gp5 N-terminal domain"/>
    <property type="match status" value="1"/>
</dbReference>
<evidence type="ECO:0000313" key="6">
    <source>
        <dbReference type="Proteomes" id="UP000469734"/>
    </source>
</evidence>
<evidence type="ECO:0000313" key="5">
    <source>
        <dbReference type="EMBL" id="MYM73524.1"/>
    </source>
</evidence>
<dbReference type="Pfam" id="PF13296">
    <property type="entry name" value="T6SS_Vgr"/>
    <property type="match status" value="1"/>
</dbReference>
<dbReference type="InterPro" id="IPR018769">
    <property type="entry name" value="VgrG2_DUF2345"/>
</dbReference>